<gene>
    <name evidence="1" type="ORF">OTI717_LOCUS41338</name>
</gene>
<evidence type="ECO:0000313" key="1">
    <source>
        <dbReference type="EMBL" id="CAF4278445.1"/>
    </source>
</evidence>
<dbReference type="Proteomes" id="UP000663823">
    <property type="component" value="Unassembled WGS sequence"/>
</dbReference>
<protein>
    <submittedName>
        <fullName evidence="1">Uncharacterized protein</fullName>
    </submittedName>
</protein>
<dbReference type="EMBL" id="CAJOAX010040194">
    <property type="protein sequence ID" value="CAF4278445.1"/>
    <property type="molecule type" value="Genomic_DNA"/>
</dbReference>
<name>A0A820GFP7_9BILA</name>
<dbReference type="AlphaFoldDB" id="A0A820GFP7"/>
<reference evidence="1" key="1">
    <citation type="submission" date="2021-02" db="EMBL/GenBank/DDBJ databases">
        <authorList>
            <person name="Nowell W R."/>
        </authorList>
    </citation>
    <scope>NUCLEOTIDE SEQUENCE</scope>
</reference>
<evidence type="ECO:0000313" key="2">
    <source>
        <dbReference type="Proteomes" id="UP000663823"/>
    </source>
</evidence>
<proteinExistence type="predicted"/>
<accession>A0A820GFP7</accession>
<organism evidence="1 2">
    <name type="scientific">Rotaria sordida</name>
    <dbReference type="NCBI Taxonomy" id="392033"/>
    <lineage>
        <taxon>Eukaryota</taxon>
        <taxon>Metazoa</taxon>
        <taxon>Spiralia</taxon>
        <taxon>Gnathifera</taxon>
        <taxon>Rotifera</taxon>
        <taxon>Eurotatoria</taxon>
        <taxon>Bdelloidea</taxon>
        <taxon>Philodinida</taxon>
        <taxon>Philodinidae</taxon>
        <taxon>Rotaria</taxon>
    </lineage>
</organism>
<feature type="non-terminal residue" evidence="1">
    <location>
        <position position="1"/>
    </location>
</feature>
<sequence length="103" mass="11741">DGSITFKYGLILMKNIDYIQLNVYAIDNKTLLNDTALIHISFNEQEQFEIPIDYLQISLCPNVPILLSDQSLPGKENFGSDEALMERMVEVFPTDIVKLFLTV</sequence>
<comment type="caution">
    <text evidence="1">The sequence shown here is derived from an EMBL/GenBank/DDBJ whole genome shotgun (WGS) entry which is preliminary data.</text>
</comment>